<dbReference type="Pfam" id="PF13641">
    <property type="entry name" value="Glyco_tranf_2_3"/>
    <property type="match status" value="1"/>
</dbReference>
<reference evidence="1" key="1">
    <citation type="journal article" date="2023" name="Genes Genomics">
        <title>Genomic insights of Leclercia adecarboxylata strains linked to an outbreak in public hospitals in Mexico.</title>
        <authorList>
            <person name="Barrios-Villa E."/>
            <person name="Pacheco-Flores B."/>
            <person name="Lozano-Zarain P."/>
            <person name="Del Campo-Ortega R."/>
            <person name="de Jesus Ascencio-Montiel I."/>
            <person name="Gonzalez-Leon M."/>
            <person name="Camorlinga-Ponce M."/>
            <person name="Gaytan Cervantes F.J."/>
            <person name="Gonzalez Torres C."/>
            <person name="Aguilar E."/>
            <person name="Gonzalez Ibarra J."/>
            <person name="Torres Lopez F.J."/>
            <person name="Rosas-Vargas H."/>
            <person name="Gonzalez-Bonilla C.R."/>
            <person name="Del Carmen Rocha-Gracia R."/>
        </authorList>
    </citation>
    <scope>NUCLEOTIDE SEQUENCE</scope>
    <source>
        <strain evidence="1">Lac40</strain>
    </source>
</reference>
<dbReference type="PANTHER" id="PTHR43179:SF7">
    <property type="entry name" value="RHAMNOSYLTRANSFERASE WBBL"/>
    <property type="match status" value="1"/>
</dbReference>
<comment type="caution">
    <text evidence="1">The sequence shown here is derived from an EMBL/GenBank/DDBJ whole genome shotgun (WGS) entry which is preliminary data.</text>
</comment>
<dbReference type="InterPro" id="IPR029044">
    <property type="entry name" value="Nucleotide-diphossugar_trans"/>
</dbReference>
<evidence type="ECO:0000313" key="1">
    <source>
        <dbReference type="EMBL" id="MDC6640457.1"/>
    </source>
</evidence>
<gene>
    <name evidence="1" type="ORF">OEZ79_19675</name>
</gene>
<dbReference type="SUPFAM" id="SSF53448">
    <property type="entry name" value="Nucleotide-diphospho-sugar transferases"/>
    <property type="match status" value="1"/>
</dbReference>
<dbReference type="AlphaFoldDB" id="A0A9X3YCV4"/>
<dbReference type="Gene3D" id="3.90.550.10">
    <property type="entry name" value="Spore Coat Polysaccharide Biosynthesis Protein SpsA, Chain A"/>
    <property type="match status" value="1"/>
</dbReference>
<dbReference type="Proteomes" id="UP001149314">
    <property type="component" value="Unassembled WGS sequence"/>
</dbReference>
<dbReference type="RefSeq" id="WP_191152439.1">
    <property type="nucleotide sequence ID" value="NZ_CP060824.1"/>
</dbReference>
<accession>A0A9X3YCV4</accession>
<sequence length="238" mass="27608">MSMKCLPELANYFNVIIKNNVGNDSVKLTEYCKENNINIIDDDYGMGFGLNNNIVYQYCTHHLNMTENDLFILVNPDVVVTPECIKQLLTLFSNETVDIATIALYKDENYTIRDFAVRRYPTLLAFVSSLLGISKNYTKCADDVDWFAGSFMAFRSGIYQSLGGFDENYFMYCEDVDICYRAKQKGYKLRFYPDIKAIHKAQHNNRKILSKHFNWHVKSAVRFLLSKYINLPVKSIIK</sequence>
<name>A0A9X3YCV4_9ENTR</name>
<evidence type="ECO:0000313" key="2">
    <source>
        <dbReference type="Proteomes" id="UP001149314"/>
    </source>
</evidence>
<organism evidence="1 2">
    <name type="scientific">Leclercia adecarboxylata</name>
    <dbReference type="NCBI Taxonomy" id="83655"/>
    <lineage>
        <taxon>Bacteria</taxon>
        <taxon>Pseudomonadati</taxon>
        <taxon>Pseudomonadota</taxon>
        <taxon>Gammaproteobacteria</taxon>
        <taxon>Enterobacterales</taxon>
        <taxon>Enterobacteriaceae</taxon>
        <taxon>Leclercia</taxon>
    </lineage>
</organism>
<dbReference type="PANTHER" id="PTHR43179">
    <property type="entry name" value="RHAMNOSYLTRANSFERASE WBBL"/>
    <property type="match status" value="1"/>
</dbReference>
<dbReference type="EMBL" id="JAOURS010000027">
    <property type="protein sequence ID" value="MDC6640457.1"/>
    <property type="molecule type" value="Genomic_DNA"/>
</dbReference>
<proteinExistence type="predicted"/>
<protein>
    <submittedName>
        <fullName evidence="1">Glycosyltransferase family 2 protein</fullName>
    </submittedName>
</protein>